<dbReference type="OrthoDB" id="10261027at2759"/>
<dbReference type="Pfam" id="PF00069">
    <property type="entry name" value="Pkinase"/>
    <property type="match status" value="1"/>
</dbReference>
<keyword evidence="1" id="KW-0067">ATP-binding</keyword>
<evidence type="ECO:0000313" key="3">
    <source>
        <dbReference type="EMBL" id="CAG8748555.1"/>
    </source>
</evidence>
<dbReference type="Gene3D" id="3.30.200.20">
    <property type="entry name" value="Phosphorylase Kinase, domain 1"/>
    <property type="match status" value="1"/>
</dbReference>
<name>A0A9N9IVP2_9GLOM</name>
<keyword evidence="4" id="KW-1185">Reference proteome</keyword>
<feature type="domain" description="Protein kinase" evidence="2">
    <location>
        <begin position="30"/>
        <end position="97"/>
    </location>
</feature>
<evidence type="ECO:0000259" key="2">
    <source>
        <dbReference type="PROSITE" id="PS50011"/>
    </source>
</evidence>
<gene>
    <name evidence="3" type="ORF">AMORRO_LOCUS15196</name>
</gene>
<dbReference type="InterPro" id="IPR000719">
    <property type="entry name" value="Prot_kinase_dom"/>
</dbReference>
<dbReference type="InterPro" id="IPR017441">
    <property type="entry name" value="Protein_kinase_ATP_BS"/>
</dbReference>
<comment type="caution">
    <text evidence="3">The sequence shown here is derived from an EMBL/GenBank/DDBJ whole genome shotgun (WGS) entry which is preliminary data.</text>
</comment>
<keyword evidence="1" id="KW-0547">Nucleotide-binding</keyword>
<dbReference type="GO" id="GO:0005524">
    <property type="term" value="F:ATP binding"/>
    <property type="evidence" value="ECO:0007669"/>
    <property type="project" value="UniProtKB-UniRule"/>
</dbReference>
<organism evidence="3 4">
    <name type="scientific">Acaulospora morrowiae</name>
    <dbReference type="NCBI Taxonomy" id="94023"/>
    <lineage>
        <taxon>Eukaryota</taxon>
        <taxon>Fungi</taxon>
        <taxon>Fungi incertae sedis</taxon>
        <taxon>Mucoromycota</taxon>
        <taxon>Glomeromycotina</taxon>
        <taxon>Glomeromycetes</taxon>
        <taxon>Diversisporales</taxon>
        <taxon>Acaulosporaceae</taxon>
        <taxon>Acaulospora</taxon>
    </lineage>
</organism>
<proteinExistence type="predicted"/>
<evidence type="ECO:0000313" key="4">
    <source>
        <dbReference type="Proteomes" id="UP000789342"/>
    </source>
</evidence>
<dbReference type="EMBL" id="CAJVPV010034261">
    <property type="protein sequence ID" value="CAG8748555.1"/>
    <property type="molecule type" value="Genomic_DNA"/>
</dbReference>
<dbReference type="Proteomes" id="UP000789342">
    <property type="component" value="Unassembled WGS sequence"/>
</dbReference>
<dbReference type="PROSITE" id="PS00107">
    <property type="entry name" value="PROTEIN_KINASE_ATP"/>
    <property type="match status" value="1"/>
</dbReference>
<feature type="non-terminal residue" evidence="3">
    <location>
        <position position="1"/>
    </location>
</feature>
<sequence>MESLLDIEYQEWLDNALINNEIRRYDFGDFGDFQEIGSGAYGTVYSAKLIPENRIVALKSITVCPRFTFELLVNELKHCLKTRSHENIIDFYGIAQK</sequence>
<accession>A0A9N9IVP2</accession>
<reference evidence="3" key="1">
    <citation type="submission" date="2021-06" db="EMBL/GenBank/DDBJ databases">
        <authorList>
            <person name="Kallberg Y."/>
            <person name="Tangrot J."/>
            <person name="Rosling A."/>
        </authorList>
    </citation>
    <scope>NUCLEOTIDE SEQUENCE</scope>
    <source>
        <strain evidence="3">CL551</strain>
    </source>
</reference>
<dbReference type="GO" id="GO:0004672">
    <property type="term" value="F:protein kinase activity"/>
    <property type="evidence" value="ECO:0007669"/>
    <property type="project" value="InterPro"/>
</dbReference>
<dbReference type="AlphaFoldDB" id="A0A9N9IVP2"/>
<protein>
    <submittedName>
        <fullName evidence="3">6438_t:CDS:1</fullName>
    </submittedName>
</protein>
<dbReference type="PROSITE" id="PS50011">
    <property type="entry name" value="PROTEIN_KINASE_DOM"/>
    <property type="match status" value="1"/>
</dbReference>
<evidence type="ECO:0000256" key="1">
    <source>
        <dbReference type="PROSITE-ProRule" id="PRU10141"/>
    </source>
</evidence>
<dbReference type="SUPFAM" id="SSF56112">
    <property type="entry name" value="Protein kinase-like (PK-like)"/>
    <property type="match status" value="1"/>
</dbReference>
<dbReference type="InterPro" id="IPR011009">
    <property type="entry name" value="Kinase-like_dom_sf"/>
</dbReference>
<feature type="binding site" evidence="1">
    <location>
        <position position="59"/>
    </location>
    <ligand>
        <name>ATP</name>
        <dbReference type="ChEBI" id="CHEBI:30616"/>
    </ligand>
</feature>